<dbReference type="OMA" id="DATRECC"/>
<organism evidence="6 7">
    <name type="scientific">Haemaphysalis longicornis</name>
    <name type="common">Bush tick</name>
    <dbReference type="NCBI Taxonomy" id="44386"/>
    <lineage>
        <taxon>Eukaryota</taxon>
        <taxon>Metazoa</taxon>
        <taxon>Ecdysozoa</taxon>
        <taxon>Arthropoda</taxon>
        <taxon>Chelicerata</taxon>
        <taxon>Arachnida</taxon>
        <taxon>Acari</taxon>
        <taxon>Parasitiformes</taxon>
        <taxon>Ixodida</taxon>
        <taxon>Ixodoidea</taxon>
        <taxon>Ixodidae</taxon>
        <taxon>Haemaphysalinae</taxon>
        <taxon>Haemaphysalis</taxon>
    </lineage>
</organism>
<evidence type="ECO:0000313" key="7">
    <source>
        <dbReference type="Proteomes" id="UP000821853"/>
    </source>
</evidence>
<evidence type="ECO:0000256" key="2">
    <source>
        <dbReference type="ARBA" id="ARBA00022723"/>
    </source>
</evidence>
<dbReference type="InterPro" id="IPR052035">
    <property type="entry name" value="ZnF_BED_domain_contain"/>
</dbReference>
<evidence type="ECO:0000256" key="3">
    <source>
        <dbReference type="ARBA" id="ARBA00022771"/>
    </source>
</evidence>
<reference evidence="6 7" key="1">
    <citation type="journal article" date="2020" name="Cell">
        <title>Large-Scale Comparative Analyses of Tick Genomes Elucidate Their Genetic Diversity and Vector Capacities.</title>
        <authorList>
            <consortium name="Tick Genome and Microbiome Consortium (TIGMIC)"/>
            <person name="Jia N."/>
            <person name="Wang J."/>
            <person name="Shi W."/>
            <person name="Du L."/>
            <person name="Sun Y."/>
            <person name="Zhan W."/>
            <person name="Jiang J.F."/>
            <person name="Wang Q."/>
            <person name="Zhang B."/>
            <person name="Ji P."/>
            <person name="Bell-Sakyi L."/>
            <person name="Cui X.M."/>
            <person name="Yuan T.T."/>
            <person name="Jiang B.G."/>
            <person name="Yang W.F."/>
            <person name="Lam T.T."/>
            <person name="Chang Q.C."/>
            <person name="Ding S.J."/>
            <person name="Wang X.J."/>
            <person name="Zhu J.G."/>
            <person name="Ruan X.D."/>
            <person name="Zhao L."/>
            <person name="Wei J.T."/>
            <person name="Ye R.Z."/>
            <person name="Que T.C."/>
            <person name="Du C.H."/>
            <person name="Zhou Y.H."/>
            <person name="Cheng J.X."/>
            <person name="Dai P.F."/>
            <person name="Guo W.B."/>
            <person name="Han X.H."/>
            <person name="Huang E.J."/>
            <person name="Li L.F."/>
            <person name="Wei W."/>
            <person name="Gao Y.C."/>
            <person name="Liu J.Z."/>
            <person name="Shao H.Z."/>
            <person name="Wang X."/>
            <person name="Wang C.C."/>
            <person name="Yang T.C."/>
            <person name="Huo Q.B."/>
            <person name="Li W."/>
            <person name="Chen H.Y."/>
            <person name="Chen S.E."/>
            <person name="Zhou L.G."/>
            <person name="Ni X.B."/>
            <person name="Tian J.H."/>
            <person name="Sheng Y."/>
            <person name="Liu T."/>
            <person name="Pan Y.S."/>
            <person name="Xia L.Y."/>
            <person name="Li J."/>
            <person name="Zhao F."/>
            <person name="Cao W.C."/>
        </authorList>
    </citation>
    <scope>NUCLEOTIDE SEQUENCE [LARGE SCALE GENOMIC DNA]</scope>
    <source>
        <strain evidence="6">HaeL-2018</strain>
    </source>
</reference>
<dbReference type="VEuPathDB" id="VectorBase:HLOH_050740"/>
<sequence>MHATVPEYKVPSRTTFSRSVVPELYAKERERIQSELHSHFSHGTPCYSVTTDGWTSRPGDSYVSFTCHLLDEEFQPRNYHLACRHMPEGHTSGNLKRVLLDLAEEWGLPQDCPVFIVTDNARNFLAAASQTGWTSIQCFAHTLQLCIHSAKRDTPNFEQLCAKARTIVGHYKRSSLARSRLRGVQESMGMEPLEVVQDVPTRWNSEYEMLSRLLKLRRPISLDLSEQDSLEDFGSAEWRLMTAVTSVLKCVDDATRECCSERHPPFHK</sequence>
<dbReference type="EMBL" id="JABSTR010000008">
    <property type="protein sequence ID" value="KAH9377982.1"/>
    <property type="molecule type" value="Genomic_DNA"/>
</dbReference>
<dbReference type="OrthoDB" id="6513808at2759"/>
<dbReference type="InterPro" id="IPR012337">
    <property type="entry name" value="RNaseH-like_sf"/>
</dbReference>
<protein>
    <recommendedName>
        <fullName evidence="8">Zinc finger BED domain-containing protein 4-like</fullName>
    </recommendedName>
</protein>
<evidence type="ECO:0000256" key="1">
    <source>
        <dbReference type="ARBA" id="ARBA00004123"/>
    </source>
</evidence>
<evidence type="ECO:0000313" key="6">
    <source>
        <dbReference type="EMBL" id="KAH9377982.1"/>
    </source>
</evidence>
<name>A0A9J6GHN9_HAELO</name>
<dbReference type="PANTHER" id="PTHR46481">
    <property type="entry name" value="ZINC FINGER BED DOMAIN-CONTAINING PROTEIN 4"/>
    <property type="match status" value="1"/>
</dbReference>
<keyword evidence="2" id="KW-0479">Metal-binding</keyword>
<comment type="subcellular location">
    <subcellularLocation>
        <location evidence="1">Nucleus</location>
    </subcellularLocation>
</comment>
<keyword evidence="3" id="KW-0863">Zinc-finger</keyword>
<proteinExistence type="predicted"/>
<evidence type="ECO:0000256" key="4">
    <source>
        <dbReference type="ARBA" id="ARBA00022833"/>
    </source>
</evidence>
<keyword evidence="4" id="KW-0862">Zinc</keyword>
<keyword evidence="5" id="KW-0539">Nucleus</keyword>
<dbReference type="AlphaFoldDB" id="A0A9J6GHN9"/>
<evidence type="ECO:0000256" key="5">
    <source>
        <dbReference type="ARBA" id="ARBA00023242"/>
    </source>
</evidence>
<keyword evidence="7" id="KW-1185">Reference proteome</keyword>
<dbReference type="PANTHER" id="PTHR46481:SF10">
    <property type="entry name" value="ZINC FINGER BED DOMAIN-CONTAINING PROTEIN 39"/>
    <property type="match status" value="1"/>
</dbReference>
<accession>A0A9J6GHN9</accession>
<dbReference type="GO" id="GO:0008270">
    <property type="term" value="F:zinc ion binding"/>
    <property type="evidence" value="ECO:0007669"/>
    <property type="project" value="UniProtKB-KW"/>
</dbReference>
<dbReference type="GO" id="GO:0005634">
    <property type="term" value="C:nucleus"/>
    <property type="evidence" value="ECO:0007669"/>
    <property type="project" value="UniProtKB-SubCell"/>
</dbReference>
<gene>
    <name evidence="6" type="ORF">HPB48_011086</name>
</gene>
<dbReference type="SUPFAM" id="SSF53098">
    <property type="entry name" value="Ribonuclease H-like"/>
    <property type="match status" value="1"/>
</dbReference>
<dbReference type="Proteomes" id="UP000821853">
    <property type="component" value="Unassembled WGS sequence"/>
</dbReference>
<evidence type="ECO:0008006" key="8">
    <source>
        <dbReference type="Google" id="ProtNLM"/>
    </source>
</evidence>
<comment type="caution">
    <text evidence="6">The sequence shown here is derived from an EMBL/GenBank/DDBJ whole genome shotgun (WGS) entry which is preliminary data.</text>
</comment>